<dbReference type="InterPro" id="IPR020845">
    <property type="entry name" value="AMP-binding_CS"/>
</dbReference>
<evidence type="ECO:0000256" key="2">
    <source>
        <dbReference type="ARBA" id="ARBA00022598"/>
    </source>
</evidence>
<dbReference type="Gene3D" id="3.30.300.30">
    <property type="match status" value="1"/>
</dbReference>
<dbReference type="RefSeq" id="WP_107751711.1">
    <property type="nucleotide sequence ID" value="NZ_QBKF01000005.1"/>
</dbReference>
<feature type="region of interest" description="Disordered" evidence="5">
    <location>
        <begin position="320"/>
        <end position="339"/>
    </location>
</feature>
<evidence type="ECO:0000259" key="6">
    <source>
        <dbReference type="Pfam" id="PF00501"/>
    </source>
</evidence>
<dbReference type="PROSITE" id="PS00455">
    <property type="entry name" value="AMP_BINDING"/>
    <property type="match status" value="1"/>
</dbReference>
<evidence type="ECO:0000256" key="3">
    <source>
        <dbReference type="ARBA" id="ARBA00022741"/>
    </source>
</evidence>
<comment type="similarity">
    <text evidence="1">Belongs to the ATP-dependent AMP-binding enzyme family.</text>
</comment>
<feature type="domain" description="AMP-dependent synthetase/ligase" evidence="6">
    <location>
        <begin position="29"/>
        <end position="379"/>
    </location>
</feature>
<dbReference type="Gene3D" id="3.40.50.12780">
    <property type="entry name" value="N-terminal domain of ligase-like"/>
    <property type="match status" value="1"/>
</dbReference>
<proteinExistence type="inferred from homology"/>
<dbReference type="OrthoDB" id="9803968at2"/>
<accession>A0A2T7UJK9</accession>
<evidence type="ECO:0000313" key="8">
    <source>
        <dbReference type="EMBL" id="PVE44860.1"/>
    </source>
</evidence>
<dbReference type="PANTHER" id="PTHR24096:SF149">
    <property type="entry name" value="AMP-BINDING DOMAIN-CONTAINING PROTEIN-RELATED"/>
    <property type="match status" value="1"/>
</dbReference>
<feature type="domain" description="AMP-binding enzyme C-terminal" evidence="7">
    <location>
        <begin position="430"/>
        <end position="503"/>
    </location>
</feature>
<dbReference type="InterPro" id="IPR045851">
    <property type="entry name" value="AMP-bd_C_sf"/>
</dbReference>
<evidence type="ECO:0000259" key="7">
    <source>
        <dbReference type="Pfam" id="PF13193"/>
    </source>
</evidence>
<organism evidence="8 9">
    <name type="scientific">Pararhodobacter aggregans</name>
    <dbReference type="NCBI Taxonomy" id="404875"/>
    <lineage>
        <taxon>Bacteria</taxon>
        <taxon>Pseudomonadati</taxon>
        <taxon>Pseudomonadota</taxon>
        <taxon>Alphaproteobacteria</taxon>
        <taxon>Rhodobacterales</taxon>
        <taxon>Paracoccaceae</taxon>
        <taxon>Pararhodobacter</taxon>
    </lineage>
</organism>
<comment type="caution">
    <text evidence="8">The sequence shown here is derived from an EMBL/GenBank/DDBJ whole genome shotgun (WGS) entry which is preliminary data.</text>
</comment>
<dbReference type="InterPro" id="IPR025110">
    <property type="entry name" value="AMP-bd_C"/>
</dbReference>
<dbReference type="PANTHER" id="PTHR24096">
    <property type="entry name" value="LONG-CHAIN-FATTY-ACID--COA LIGASE"/>
    <property type="match status" value="1"/>
</dbReference>
<dbReference type="GO" id="GO:0016405">
    <property type="term" value="F:CoA-ligase activity"/>
    <property type="evidence" value="ECO:0007669"/>
    <property type="project" value="TreeGrafter"/>
</dbReference>
<dbReference type="AlphaFoldDB" id="A0A2T7UJK9"/>
<keyword evidence="3" id="KW-0547">Nucleotide-binding</keyword>
<dbReference type="FunFam" id="3.30.300.30:FF:000007">
    <property type="entry name" value="4-coumarate--CoA ligase 2"/>
    <property type="match status" value="1"/>
</dbReference>
<dbReference type="GO" id="GO:0005524">
    <property type="term" value="F:ATP binding"/>
    <property type="evidence" value="ECO:0007669"/>
    <property type="project" value="UniProtKB-KW"/>
</dbReference>
<sequence length="517" mass="55136">MTIIKSPFPDIPISDLSITQRVFQGIDAEATILIDGPSGRSLTGAQFMQSVRALAGGLTARGYAPGGCVALMAPNIPEFCTVFHATAWAGGCVTTVNPTYTAHELHHQLIDSGAELLVTVAPFLDTAREGIKGTRVREILLIGPAAEGARGFAEFMGEPIAEQVPVDLDDHVVCLPYSSGTTGLPKGVMLTQRNLTVNADQLLAVADLARGEATVAFLPFFHIYGLHVLMNVYIAAGGRLVTMPRFDLEMFLTLCERYRTPRMWIVPPVALALAKHPLVDRFDLGGLTQINSAAAPLGADLAEAMGRRLGAHATQGYGMTELSPGSHVSPRGRGRAGASGITIPNTECRIVDPATLTDLPPGQDGEIWVKGPQVMKGYLNNPGATAETIVEGGWLRTGDIGHFDADGYLYLTDRLKELIKVKGFQVAPAELEALILTHPKITDAAVIGVPDPEAGEVPMAFIVAADPPSLTEVQAHLAPEIAHYKQIRRLEVVEAIPKSASGKILRRVLRDRIAALA</sequence>
<dbReference type="InterPro" id="IPR042099">
    <property type="entry name" value="ANL_N_sf"/>
</dbReference>
<evidence type="ECO:0000256" key="1">
    <source>
        <dbReference type="ARBA" id="ARBA00006432"/>
    </source>
</evidence>
<dbReference type="Proteomes" id="UP000244810">
    <property type="component" value="Unassembled WGS sequence"/>
</dbReference>
<evidence type="ECO:0000313" key="9">
    <source>
        <dbReference type="Proteomes" id="UP000244810"/>
    </source>
</evidence>
<evidence type="ECO:0000256" key="4">
    <source>
        <dbReference type="ARBA" id="ARBA00022840"/>
    </source>
</evidence>
<reference evidence="8 9" key="1">
    <citation type="journal article" date="2011" name="Syst. Appl. Microbiol.">
        <title>Defluviimonas denitrificans gen. nov., sp. nov., and Pararhodobacter aggregans gen. nov., sp. nov., non-phototrophic Rhodobacteraceae from the biofilter of a marine aquaculture.</title>
        <authorList>
            <person name="Foesel B.U."/>
            <person name="Drake H.L."/>
            <person name="Schramm A."/>
        </authorList>
    </citation>
    <scope>NUCLEOTIDE SEQUENCE [LARGE SCALE GENOMIC DNA]</scope>
    <source>
        <strain evidence="8 9">D1-19</strain>
    </source>
</reference>
<dbReference type="FunFam" id="3.40.50.12780:FF:000003">
    <property type="entry name" value="Long-chain-fatty-acid--CoA ligase FadD"/>
    <property type="match status" value="1"/>
</dbReference>
<protein>
    <submittedName>
        <fullName evidence="8">4-coumarate--CoA ligase family protein</fullName>
    </submittedName>
</protein>
<keyword evidence="9" id="KW-1185">Reference proteome</keyword>
<keyword evidence="4" id="KW-0067">ATP-binding</keyword>
<dbReference type="InterPro" id="IPR000873">
    <property type="entry name" value="AMP-dep_synth/lig_dom"/>
</dbReference>
<dbReference type="EMBL" id="QDDR01000022">
    <property type="protein sequence ID" value="PVE44860.1"/>
    <property type="molecule type" value="Genomic_DNA"/>
</dbReference>
<dbReference type="SUPFAM" id="SSF56801">
    <property type="entry name" value="Acetyl-CoA synthetase-like"/>
    <property type="match status" value="1"/>
</dbReference>
<dbReference type="Pfam" id="PF00501">
    <property type="entry name" value="AMP-binding"/>
    <property type="match status" value="1"/>
</dbReference>
<evidence type="ECO:0000256" key="5">
    <source>
        <dbReference type="SAM" id="MobiDB-lite"/>
    </source>
</evidence>
<name>A0A2T7UJK9_9RHOB</name>
<gene>
    <name evidence="8" type="ORF">DDE23_24345</name>
</gene>
<dbReference type="Pfam" id="PF13193">
    <property type="entry name" value="AMP-binding_C"/>
    <property type="match status" value="1"/>
</dbReference>
<keyword evidence="2 8" id="KW-0436">Ligase</keyword>